<protein>
    <recommendedName>
        <fullName evidence="3">Lipoprotein</fullName>
    </recommendedName>
</protein>
<reference evidence="1 2" key="1">
    <citation type="submission" date="2018-06" db="EMBL/GenBank/DDBJ databases">
        <authorList>
            <consortium name="Pathogen Informatics"/>
            <person name="Doyle S."/>
        </authorList>
    </citation>
    <scope>NUCLEOTIDE SEQUENCE [LARGE SCALE GENOMIC DNA]</scope>
    <source>
        <strain evidence="1 2">NCTC10660</strain>
    </source>
</reference>
<evidence type="ECO:0000313" key="1">
    <source>
        <dbReference type="EMBL" id="STZ68396.1"/>
    </source>
</evidence>
<dbReference type="RefSeq" id="WP_074894814.1">
    <property type="nucleotide sequence ID" value="NZ_CP031252.1"/>
</dbReference>
<sequence length="149" mass="16737">MTKRLILIATLSATLAACGPTREEILRQERQEAEQRARQEAEWNRLRSIKSKVKPKEAPFEVTFVDSNNGGAIIKVQSKHDQLIVQNIIVNRGNCAVSDVDSGAWSYNQIAPRVLRFGDVKGGIFTSCRPIEITVETDVGTYTFKPDRY</sequence>
<gene>
    <name evidence="1" type="ORF">NCTC10660_01914</name>
</gene>
<dbReference type="EMBL" id="UGQW01000002">
    <property type="protein sequence ID" value="STZ68396.1"/>
    <property type="molecule type" value="Genomic_DNA"/>
</dbReference>
<organism evidence="1 2">
    <name type="scientific">Neisseria elongata</name>
    <dbReference type="NCBI Taxonomy" id="495"/>
    <lineage>
        <taxon>Bacteria</taxon>
        <taxon>Pseudomonadati</taxon>
        <taxon>Pseudomonadota</taxon>
        <taxon>Betaproteobacteria</taxon>
        <taxon>Neisseriales</taxon>
        <taxon>Neisseriaceae</taxon>
        <taxon>Neisseria</taxon>
    </lineage>
</organism>
<dbReference type="AlphaFoldDB" id="A0A378TZQ6"/>
<name>A0A378TZQ6_NEIEL</name>
<proteinExistence type="predicted"/>
<dbReference type="PROSITE" id="PS51257">
    <property type="entry name" value="PROKAR_LIPOPROTEIN"/>
    <property type="match status" value="1"/>
</dbReference>
<accession>A0A378TZQ6</accession>
<evidence type="ECO:0000313" key="2">
    <source>
        <dbReference type="Proteomes" id="UP000254927"/>
    </source>
</evidence>
<dbReference type="Proteomes" id="UP000254927">
    <property type="component" value="Unassembled WGS sequence"/>
</dbReference>
<evidence type="ECO:0008006" key="3">
    <source>
        <dbReference type="Google" id="ProtNLM"/>
    </source>
</evidence>
<dbReference type="GeneID" id="93352900"/>